<dbReference type="SUPFAM" id="SSF51735">
    <property type="entry name" value="NAD(P)-binding Rossmann-fold domains"/>
    <property type="match status" value="1"/>
</dbReference>
<comment type="similarity">
    <text evidence="1 4">Belongs to the D-isomer specific 2-hydroxyacid dehydrogenase family.</text>
</comment>
<dbReference type="PANTHER" id="PTHR43026:SF1">
    <property type="entry name" value="2-HYDROXYACID DEHYDROGENASE HOMOLOG 1-RELATED"/>
    <property type="match status" value="1"/>
</dbReference>
<gene>
    <name evidence="7" type="ORF">BI198_02380</name>
</gene>
<evidence type="ECO:0000256" key="4">
    <source>
        <dbReference type="RuleBase" id="RU003719"/>
    </source>
</evidence>
<dbReference type="PROSITE" id="PS00670">
    <property type="entry name" value="D_2_HYDROXYACID_DH_2"/>
    <property type="match status" value="1"/>
</dbReference>
<comment type="caution">
    <text evidence="7">The sequence shown here is derived from an EMBL/GenBank/DDBJ whole genome shotgun (WGS) entry which is preliminary data.</text>
</comment>
<proteinExistence type="inferred from homology"/>
<keyword evidence="2 4" id="KW-0560">Oxidoreductase</keyword>
<dbReference type="InterPro" id="IPR029753">
    <property type="entry name" value="D-isomer_DH_CS"/>
</dbReference>
<feature type="domain" description="D-isomer specific 2-hydroxyacid dehydrogenase catalytic" evidence="5">
    <location>
        <begin position="4"/>
        <end position="328"/>
    </location>
</feature>
<evidence type="ECO:0000256" key="2">
    <source>
        <dbReference type="ARBA" id="ARBA00023002"/>
    </source>
</evidence>
<sequence>MKVAVFSTQSYDRTAFTEANQSFTHQLIFLQQPLNSQTASLAKGCQAVCVFVNDKLDKACLEQLAAMGIHTIALRCAGYNNVCLVSAQALAIKVVYVPDYAPEGIAEHAVGLILALNRQLHRAYNRVRDNNFMLSGMLGFNLHGKTVGVVGTGKIGEAFCRIMQGFGCSVIAYDPEPNPNCQQMGVEYMDFQRLISCADIISLHCPLTAKTRYLIDDKALSIMKPGVMLINTSRGAVLDTQAAIKHLKNGKIGYLGLDVYEHEAALFFSDRSAQILQDDMFSRLLTMPNVLITGHQAFFTAEAITTIANTTLANITAIQQGANCINEVTAP</sequence>
<accession>A0A1E7Q305</accession>
<dbReference type="InterPro" id="IPR006139">
    <property type="entry name" value="D-isomer_2_OHA_DH_cat_dom"/>
</dbReference>
<reference evidence="8" key="1">
    <citation type="submission" date="2016-09" db="EMBL/GenBank/DDBJ databases">
        <authorList>
            <person name="Wan X."/>
            <person name="Hou S."/>
        </authorList>
    </citation>
    <scope>NUCLEOTIDE SEQUENCE [LARGE SCALE GENOMIC DNA]</scope>
    <source>
        <strain evidence="8">KH87</strain>
    </source>
</reference>
<dbReference type="PANTHER" id="PTHR43026">
    <property type="entry name" value="2-HYDROXYACID DEHYDROGENASE HOMOLOG 1-RELATED"/>
    <property type="match status" value="1"/>
</dbReference>
<dbReference type="Pfam" id="PF02826">
    <property type="entry name" value="2-Hacid_dh_C"/>
    <property type="match status" value="1"/>
</dbReference>
<dbReference type="InterPro" id="IPR036291">
    <property type="entry name" value="NAD(P)-bd_dom_sf"/>
</dbReference>
<dbReference type="SUPFAM" id="SSF52283">
    <property type="entry name" value="Formate/glycerate dehydrogenase catalytic domain-like"/>
    <property type="match status" value="1"/>
</dbReference>
<dbReference type="RefSeq" id="WP_070048112.1">
    <property type="nucleotide sequence ID" value="NZ_CBCSDO010000001.1"/>
</dbReference>
<dbReference type="GO" id="GO:0051287">
    <property type="term" value="F:NAD binding"/>
    <property type="evidence" value="ECO:0007669"/>
    <property type="project" value="InterPro"/>
</dbReference>
<evidence type="ECO:0000313" key="7">
    <source>
        <dbReference type="EMBL" id="OEY68545.1"/>
    </source>
</evidence>
<evidence type="ECO:0000313" key="8">
    <source>
        <dbReference type="Proteomes" id="UP000242258"/>
    </source>
</evidence>
<dbReference type="GO" id="GO:0008720">
    <property type="term" value="F:D-lactate dehydrogenase (NAD+) activity"/>
    <property type="evidence" value="ECO:0007669"/>
    <property type="project" value="TreeGrafter"/>
</dbReference>
<dbReference type="Gene3D" id="3.40.50.720">
    <property type="entry name" value="NAD(P)-binding Rossmann-like Domain"/>
    <property type="match status" value="2"/>
</dbReference>
<feature type="domain" description="D-isomer specific 2-hydroxyacid dehydrogenase NAD-binding" evidence="6">
    <location>
        <begin position="110"/>
        <end position="297"/>
    </location>
</feature>
<evidence type="ECO:0000259" key="6">
    <source>
        <dbReference type="Pfam" id="PF02826"/>
    </source>
</evidence>
<dbReference type="PROSITE" id="PS00671">
    <property type="entry name" value="D_2_HYDROXYACID_DH_3"/>
    <property type="match status" value="1"/>
</dbReference>
<dbReference type="OrthoDB" id="9805416at2"/>
<dbReference type="PROSITE" id="PS00065">
    <property type="entry name" value="D_2_HYDROXYACID_DH_1"/>
    <property type="match status" value="1"/>
</dbReference>
<dbReference type="AlphaFoldDB" id="A0A1E7Q305"/>
<dbReference type="CDD" id="cd12183">
    <property type="entry name" value="LDH_like_2"/>
    <property type="match status" value="1"/>
</dbReference>
<keyword evidence="8" id="KW-1185">Reference proteome</keyword>
<name>A0A1E7Q305_9GAMM</name>
<evidence type="ECO:0000256" key="1">
    <source>
        <dbReference type="ARBA" id="ARBA00005854"/>
    </source>
</evidence>
<evidence type="ECO:0000259" key="5">
    <source>
        <dbReference type="Pfam" id="PF00389"/>
    </source>
</evidence>
<dbReference type="InterPro" id="IPR006140">
    <property type="entry name" value="D-isomer_DH_NAD-bd"/>
</dbReference>
<dbReference type="EMBL" id="MKEK01000001">
    <property type="protein sequence ID" value="OEY68545.1"/>
    <property type="molecule type" value="Genomic_DNA"/>
</dbReference>
<dbReference type="STRING" id="1628148.BI198_02380"/>
<protein>
    <submittedName>
        <fullName evidence="7">Hydroxyacid dehydrogenase</fullName>
    </submittedName>
</protein>
<dbReference type="InterPro" id="IPR029752">
    <property type="entry name" value="D-isomer_DH_CS1"/>
</dbReference>
<keyword evidence="3" id="KW-0520">NAD</keyword>
<dbReference type="InterPro" id="IPR058205">
    <property type="entry name" value="D-LDH-like"/>
</dbReference>
<dbReference type="Proteomes" id="UP000242258">
    <property type="component" value="Unassembled WGS sequence"/>
</dbReference>
<evidence type="ECO:0000256" key="3">
    <source>
        <dbReference type="ARBA" id="ARBA00023027"/>
    </source>
</evidence>
<dbReference type="Pfam" id="PF00389">
    <property type="entry name" value="2-Hacid_dh"/>
    <property type="match status" value="1"/>
</dbReference>
<organism evidence="7 8">
    <name type="scientific">Rheinheimera salexigens</name>
    <dbReference type="NCBI Taxonomy" id="1628148"/>
    <lineage>
        <taxon>Bacteria</taxon>
        <taxon>Pseudomonadati</taxon>
        <taxon>Pseudomonadota</taxon>
        <taxon>Gammaproteobacteria</taxon>
        <taxon>Chromatiales</taxon>
        <taxon>Chromatiaceae</taxon>
        <taxon>Rheinheimera</taxon>
    </lineage>
</organism>